<keyword evidence="2" id="KW-1185">Reference proteome</keyword>
<proteinExistence type="predicted"/>
<accession>A0AA36EP68</accession>
<evidence type="ECO:0000313" key="2">
    <source>
        <dbReference type="Proteomes" id="UP001177003"/>
    </source>
</evidence>
<sequence length="177" mass="19731">MIGRGWEPRICSREFSGAVKRGWKPREILRGDSVGIVLLFSGYLVHLWGRTRMSMHGEGLGFGPSFGGELVSGRTARDFSSHWIKEMESVFRTSPYLFGAKDSFGFLSEHGVMIPEKGVSIYACPQEKVGVPIPLFEVQLRLPTSNFFNMIVDHYGLSIDELTPSALNKNVSSELIC</sequence>
<organism evidence="1 2">
    <name type="scientific">Lactuca saligna</name>
    <name type="common">Willowleaf lettuce</name>
    <dbReference type="NCBI Taxonomy" id="75948"/>
    <lineage>
        <taxon>Eukaryota</taxon>
        <taxon>Viridiplantae</taxon>
        <taxon>Streptophyta</taxon>
        <taxon>Embryophyta</taxon>
        <taxon>Tracheophyta</taxon>
        <taxon>Spermatophyta</taxon>
        <taxon>Magnoliopsida</taxon>
        <taxon>eudicotyledons</taxon>
        <taxon>Gunneridae</taxon>
        <taxon>Pentapetalae</taxon>
        <taxon>asterids</taxon>
        <taxon>campanulids</taxon>
        <taxon>Asterales</taxon>
        <taxon>Asteraceae</taxon>
        <taxon>Cichorioideae</taxon>
        <taxon>Cichorieae</taxon>
        <taxon>Lactucinae</taxon>
        <taxon>Lactuca</taxon>
    </lineage>
</organism>
<evidence type="ECO:0000313" key="1">
    <source>
        <dbReference type="EMBL" id="CAI9303234.1"/>
    </source>
</evidence>
<dbReference type="EMBL" id="OX465085">
    <property type="protein sequence ID" value="CAI9303234.1"/>
    <property type="molecule type" value="Genomic_DNA"/>
</dbReference>
<dbReference type="Proteomes" id="UP001177003">
    <property type="component" value="Chromosome 9"/>
</dbReference>
<dbReference type="AlphaFoldDB" id="A0AA36EP68"/>
<protein>
    <submittedName>
        <fullName evidence="1">Uncharacterized protein</fullName>
    </submittedName>
</protein>
<gene>
    <name evidence="1" type="ORF">LSALG_LOCUS41683</name>
</gene>
<reference evidence="1" key="1">
    <citation type="submission" date="2023-04" db="EMBL/GenBank/DDBJ databases">
        <authorList>
            <person name="Vijverberg K."/>
            <person name="Xiong W."/>
            <person name="Schranz E."/>
        </authorList>
    </citation>
    <scope>NUCLEOTIDE SEQUENCE</scope>
</reference>
<name>A0AA36EP68_LACSI</name>